<name>W1XB87_ECOLX</name>
<organism evidence="1 2">
    <name type="scientific">Escherichia coli DORA_A_5_14_21</name>
    <dbReference type="NCBI Taxonomy" id="1403943"/>
    <lineage>
        <taxon>Bacteria</taxon>
        <taxon>Pseudomonadati</taxon>
        <taxon>Pseudomonadota</taxon>
        <taxon>Gammaproteobacteria</taxon>
        <taxon>Enterobacterales</taxon>
        <taxon>Enterobacteriaceae</taxon>
        <taxon>Escherichia</taxon>
    </lineage>
</organism>
<dbReference type="AlphaFoldDB" id="W1XB87"/>
<evidence type="ECO:0000313" key="1">
    <source>
        <dbReference type="EMBL" id="ETJ26745.1"/>
    </source>
</evidence>
<dbReference type="EMBL" id="AZLZ01000630">
    <property type="protein sequence ID" value="ETJ26745.1"/>
    <property type="molecule type" value="Genomic_DNA"/>
</dbReference>
<evidence type="ECO:0000313" key="2">
    <source>
        <dbReference type="Proteomes" id="UP000018853"/>
    </source>
</evidence>
<feature type="non-terminal residue" evidence="1">
    <location>
        <position position="24"/>
    </location>
</feature>
<reference evidence="1 2" key="1">
    <citation type="submission" date="2013-12" db="EMBL/GenBank/DDBJ databases">
        <title>A Varibaculum cambriense genome reconstructed from a premature infant gut community with otherwise low bacterial novelty that shifts toward anaerobic metabolism during the third week of life.</title>
        <authorList>
            <person name="Brown C.T."/>
            <person name="Sharon I."/>
            <person name="Thomas B.C."/>
            <person name="Castelle C.J."/>
            <person name="Morowitz M.J."/>
            <person name="Banfield J.F."/>
        </authorList>
    </citation>
    <scope>NUCLEOTIDE SEQUENCE [LARGE SCALE GENOMIC DNA]</scope>
    <source>
        <strain evidence="2">DORA_A_5_14_21</strain>
    </source>
</reference>
<gene>
    <name evidence="1" type="ORF">Q609_ECAC00630G0001</name>
</gene>
<accession>W1XB87</accession>
<dbReference type="Proteomes" id="UP000018853">
    <property type="component" value="Unassembled WGS sequence"/>
</dbReference>
<proteinExistence type="predicted"/>
<protein>
    <submittedName>
        <fullName evidence="1">Uncharacterized protein</fullName>
    </submittedName>
</protein>
<comment type="caution">
    <text evidence="1">The sequence shown here is derived from an EMBL/GenBank/DDBJ whole genome shotgun (WGS) entry which is preliminary data.</text>
</comment>
<sequence>MFVWGLFCILRIALKPDRKYAVRL</sequence>